<accession>A0A9N9ELS6</accession>
<feature type="non-terminal residue" evidence="2">
    <location>
        <position position="1"/>
    </location>
</feature>
<name>A0A9N9ELS6_9GLOM</name>
<reference evidence="2" key="1">
    <citation type="submission" date="2021-06" db="EMBL/GenBank/DDBJ databases">
        <authorList>
            <person name="Kallberg Y."/>
            <person name="Tangrot J."/>
            <person name="Rosling A."/>
        </authorList>
    </citation>
    <scope>NUCLEOTIDE SEQUENCE</scope>
    <source>
        <strain evidence="2">BR232B</strain>
    </source>
</reference>
<gene>
    <name evidence="2" type="ORF">PBRASI_LOCUS11716</name>
</gene>
<comment type="caution">
    <text evidence="2">The sequence shown here is derived from an EMBL/GenBank/DDBJ whole genome shotgun (WGS) entry which is preliminary data.</text>
</comment>
<evidence type="ECO:0000313" key="2">
    <source>
        <dbReference type="EMBL" id="CAG8679279.1"/>
    </source>
</evidence>
<protein>
    <submittedName>
        <fullName evidence="2">6123_t:CDS:1</fullName>
    </submittedName>
</protein>
<dbReference type="EMBL" id="CAJVPI010006563">
    <property type="protein sequence ID" value="CAG8679279.1"/>
    <property type="molecule type" value="Genomic_DNA"/>
</dbReference>
<evidence type="ECO:0000313" key="3">
    <source>
        <dbReference type="Proteomes" id="UP000789739"/>
    </source>
</evidence>
<keyword evidence="3" id="KW-1185">Reference proteome</keyword>
<proteinExistence type="predicted"/>
<dbReference type="Proteomes" id="UP000789739">
    <property type="component" value="Unassembled WGS sequence"/>
</dbReference>
<evidence type="ECO:0000256" key="1">
    <source>
        <dbReference type="SAM" id="MobiDB-lite"/>
    </source>
</evidence>
<feature type="region of interest" description="Disordered" evidence="1">
    <location>
        <begin position="49"/>
        <end position="71"/>
    </location>
</feature>
<organism evidence="2 3">
    <name type="scientific">Paraglomus brasilianum</name>
    <dbReference type="NCBI Taxonomy" id="144538"/>
    <lineage>
        <taxon>Eukaryota</taxon>
        <taxon>Fungi</taxon>
        <taxon>Fungi incertae sedis</taxon>
        <taxon>Mucoromycota</taxon>
        <taxon>Glomeromycotina</taxon>
        <taxon>Glomeromycetes</taxon>
        <taxon>Paraglomerales</taxon>
        <taxon>Paraglomeraceae</taxon>
        <taxon>Paraglomus</taxon>
    </lineage>
</organism>
<dbReference type="AlphaFoldDB" id="A0A9N9ELS6"/>
<feature type="non-terminal residue" evidence="2">
    <location>
        <position position="71"/>
    </location>
</feature>
<sequence>RLLYPLSCVGPQRFKLTFSFRRIIPNVDLLENMLHAEIVAILHVNDASNSPTNPNRTLREKKISFSRLPPF</sequence>